<proteinExistence type="predicted"/>
<dbReference type="AlphaFoldDB" id="A0A8B3CRE6"/>
<dbReference type="EMBL" id="QHCS01000002">
    <property type="protein sequence ID" value="RHX86538.1"/>
    <property type="molecule type" value="Genomic_DNA"/>
</dbReference>
<gene>
    <name evidence="1" type="ORF">DLM78_12115</name>
</gene>
<accession>A0A8B3CRE6</accession>
<comment type="caution">
    <text evidence="1">The sequence shown here is derived from an EMBL/GenBank/DDBJ whole genome shotgun (WGS) entry which is preliminary data.</text>
</comment>
<reference evidence="2" key="1">
    <citation type="submission" date="2018-05" db="EMBL/GenBank/DDBJ databases">
        <title>Leptospira yasudae sp. nov. and Leptospira stimsonii sp. nov., two pathogenic species of the genus Leptospira isolated from environmental sources.</title>
        <authorList>
            <person name="Casanovas-Massana A."/>
            <person name="Hamond C."/>
            <person name="Santos L.A."/>
            <person name="Hacker K.P."/>
            <person name="Balassiano I."/>
            <person name="Medeiros M.A."/>
            <person name="Reis M.G."/>
            <person name="Ko A.I."/>
            <person name="Wunder E.A."/>
        </authorList>
    </citation>
    <scope>NUCLEOTIDE SEQUENCE [LARGE SCALE GENOMIC DNA]</scope>
    <source>
        <strain evidence="2">AMB6-RJ</strain>
    </source>
</reference>
<dbReference type="Proteomes" id="UP000266669">
    <property type="component" value="Unassembled WGS sequence"/>
</dbReference>
<sequence>MQRFVIKEMRIEIEVKFIRSYAPRLKTVVSKFLARIDEQCPKEIRIYLEMENGGFDFLVDSKQKKEKADQKKTTREKNSQLKEWIGGTLIQTLRSE</sequence>
<protein>
    <submittedName>
        <fullName evidence="1">Uncharacterized protein</fullName>
    </submittedName>
</protein>
<evidence type="ECO:0000313" key="1">
    <source>
        <dbReference type="EMBL" id="RHX86538.1"/>
    </source>
</evidence>
<name>A0A8B3CRE6_9LEPT</name>
<organism evidence="1 2">
    <name type="scientific">Leptospira stimsonii</name>
    <dbReference type="NCBI Taxonomy" id="2202203"/>
    <lineage>
        <taxon>Bacteria</taxon>
        <taxon>Pseudomonadati</taxon>
        <taxon>Spirochaetota</taxon>
        <taxon>Spirochaetia</taxon>
        <taxon>Leptospirales</taxon>
        <taxon>Leptospiraceae</taxon>
        <taxon>Leptospira</taxon>
    </lineage>
</organism>
<evidence type="ECO:0000313" key="2">
    <source>
        <dbReference type="Proteomes" id="UP000266669"/>
    </source>
</evidence>